<dbReference type="GO" id="GO:1902555">
    <property type="term" value="C:endoribonuclease complex"/>
    <property type="evidence" value="ECO:0007669"/>
    <property type="project" value="UniProtKB-ARBA"/>
</dbReference>
<accession>A0A0D7BA04</accession>
<keyword evidence="3" id="KW-1185">Reference proteome</keyword>
<reference evidence="2 3" key="1">
    <citation type="journal article" date="2015" name="Fungal Genet. Biol.">
        <title>Evolution of novel wood decay mechanisms in Agaricales revealed by the genome sequences of Fistulina hepatica and Cylindrobasidium torrendii.</title>
        <authorList>
            <person name="Floudas D."/>
            <person name="Held B.W."/>
            <person name="Riley R."/>
            <person name="Nagy L.G."/>
            <person name="Koehler G."/>
            <person name="Ransdell A.S."/>
            <person name="Younus H."/>
            <person name="Chow J."/>
            <person name="Chiniquy J."/>
            <person name="Lipzen A."/>
            <person name="Tritt A."/>
            <person name="Sun H."/>
            <person name="Haridas S."/>
            <person name="LaButti K."/>
            <person name="Ohm R.A."/>
            <person name="Kues U."/>
            <person name="Blanchette R.A."/>
            <person name="Grigoriev I.V."/>
            <person name="Minto R.E."/>
            <person name="Hibbett D.S."/>
        </authorList>
    </citation>
    <scope>NUCLEOTIDE SEQUENCE [LARGE SCALE GENOMIC DNA]</scope>
    <source>
        <strain evidence="2 3">FP15055 ss-10</strain>
    </source>
</reference>
<dbReference type="GO" id="GO:0008033">
    <property type="term" value="P:tRNA processing"/>
    <property type="evidence" value="ECO:0007669"/>
    <property type="project" value="UniProtKB-KW"/>
</dbReference>
<dbReference type="EMBL" id="KN880536">
    <property type="protein sequence ID" value="KIY67065.1"/>
    <property type="molecule type" value="Genomic_DNA"/>
</dbReference>
<dbReference type="SUPFAM" id="SSF160350">
    <property type="entry name" value="Rnp2-like"/>
    <property type="match status" value="1"/>
</dbReference>
<dbReference type="InterPro" id="IPR038085">
    <property type="entry name" value="Rnp2-like_sf"/>
</dbReference>
<organism evidence="2 3">
    <name type="scientific">Cylindrobasidium torrendii FP15055 ss-10</name>
    <dbReference type="NCBI Taxonomy" id="1314674"/>
    <lineage>
        <taxon>Eukaryota</taxon>
        <taxon>Fungi</taxon>
        <taxon>Dikarya</taxon>
        <taxon>Basidiomycota</taxon>
        <taxon>Agaricomycotina</taxon>
        <taxon>Agaricomycetes</taxon>
        <taxon>Agaricomycetidae</taxon>
        <taxon>Agaricales</taxon>
        <taxon>Marasmiineae</taxon>
        <taxon>Physalacriaceae</taxon>
        <taxon>Cylindrobasidium</taxon>
    </lineage>
</organism>
<sequence length="111" mass="11730">MSEESQVESDELQSDYFIAFTLSPPTPTPYTIQRAIQGAMNQTFGVVGGSVYVDVVWVAQDGARCVVRVGDAKSASKLLAATASASSSSLRFSESKTSRVLTDLTTSVDSA</sequence>
<gene>
    <name evidence="2" type="ORF">CYLTODRAFT_422890</name>
</gene>
<name>A0A0D7BA04_9AGAR</name>
<proteinExistence type="predicted"/>
<evidence type="ECO:0000256" key="1">
    <source>
        <dbReference type="ARBA" id="ARBA00022694"/>
    </source>
</evidence>
<dbReference type="Proteomes" id="UP000054007">
    <property type="component" value="Unassembled WGS sequence"/>
</dbReference>
<evidence type="ECO:0000313" key="3">
    <source>
        <dbReference type="Proteomes" id="UP000054007"/>
    </source>
</evidence>
<protein>
    <submittedName>
        <fullName evidence="2">Uncharacterized protein</fullName>
    </submittedName>
</protein>
<dbReference type="AlphaFoldDB" id="A0A0D7BA04"/>
<keyword evidence="1" id="KW-0819">tRNA processing</keyword>
<evidence type="ECO:0000313" key="2">
    <source>
        <dbReference type="EMBL" id="KIY67065.1"/>
    </source>
</evidence>
<dbReference type="GO" id="GO:1990904">
    <property type="term" value="C:ribonucleoprotein complex"/>
    <property type="evidence" value="ECO:0007669"/>
    <property type="project" value="UniProtKB-ARBA"/>
</dbReference>